<evidence type="ECO:0000259" key="2">
    <source>
        <dbReference type="Pfam" id="PF05703"/>
    </source>
</evidence>
<feature type="region of interest" description="Disordered" evidence="1">
    <location>
        <begin position="120"/>
        <end position="155"/>
    </location>
</feature>
<feature type="compositionally biased region" description="Polar residues" evidence="1">
    <location>
        <begin position="120"/>
        <end position="141"/>
    </location>
</feature>
<sequence>MPIEAYSAGAMEGAGDPCRQEAPPPSLSSAGNGLRPHEIPRDPMEFLSRSWSVPAVEVSNNKPLPTPKDGPAGAFLGGCGGIPEEEIARELELEAAMAAAGNPFSFASSATSQLVMERIMSQSQEVSPRTSGRLSHSSGPLTDSPPVSPSDADDATKYGRAAVAGSAAKSQYRGGSKTVGRWLKDRREKKKEETRAQNAQLHAAVSVAGVAAAVAAIAASIAAATGKDDQAAKTDMAVASAATLVAAHCVEAAEAMGAEREHLAAVVGSAVNVRTPGDIITLTAAAATALRGAATLKARALKEVWNVAAVVPVERGGITSQGQHHLHPRRDRDSQLQEQEQQEGGEKESFSGELVPEENFLAMCSQELLARGTELLKRTRKGALHWKIVSVYINKAGQVMLKMKSKYAAGTITKKKKNAVAEVCVDIPAWPGRHLLEGGEQRRYFGLKTGRRVIEFECRSQRDYEIWTQGVARLLDIAAGKRCPA</sequence>
<feature type="domain" description="VAN3-binding protein-like auxin canalisation" evidence="2">
    <location>
        <begin position="38"/>
        <end position="315"/>
    </location>
</feature>
<feature type="compositionally biased region" description="Basic and acidic residues" evidence="1">
    <location>
        <begin position="182"/>
        <end position="195"/>
    </location>
</feature>
<dbReference type="EMBL" id="GDJX01027761">
    <property type="protein sequence ID" value="JAT40175.1"/>
    <property type="molecule type" value="Transcribed_RNA"/>
</dbReference>
<feature type="domain" description="Pleckstrin-like plant" evidence="3">
    <location>
        <begin position="374"/>
        <end position="477"/>
    </location>
</feature>
<dbReference type="AlphaFoldDB" id="A0A1D1XCP7"/>
<proteinExistence type="predicted"/>
<dbReference type="GO" id="GO:0010087">
    <property type="term" value="P:phloem or xylem histogenesis"/>
    <property type="evidence" value="ECO:0007669"/>
    <property type="project" value="TreeGrafter"/>
</dbReference>
<evidence type="ECO:0000313" key="4">
    <source>
        <dbReference type="EMBL" id="JAT40175.1"/>
    </source>
</evidence>
<reference evidence="4" key="1">
    <citation type="submission" date="2015-07" db="EMBL/GenBank/DDBJ databases">
        <title>Transcriptome Assembly of Anthurium amnicola.</title>
        <authorList>
            <person name="Suzuki J."/>
        </authorList>
    </citation>
    <scope>NUCLEOTIDE SEQUENCE</scope>
</reference>
<feature type="region of interest" description="Disordered" evidence="1">
    <location>
        <begin position="169"/>
        <end position="196"/>
    </location>
</feature>
<accession>A0A1D1XCP7</accession>
<feature type="region of interest" description="Disordered" evidence="1">
    <location>
        <begin position="318"/>
        <end position="351"/>
    </location>
</feature>
<protein>
    <submittedName>
        <fullName evidence="4">UPF0324 membrane protein M6_Spy0799</fullName>
    </submittedName>
</protein>
<dbReference type="InterPro" id="IPR008546">
    <property type="entry name" value="VAN3-bd-like_auxin_canal"/>
</dbReference>
<evidence type="ECO:0000256" key="1">
    <source>
        <dbReference type="SAM" id="MobiDB-lite"/>
    </source>
</evidence>
<name>A0A1D1XCP7_9ARAE</name>
<dbReference type="InterPro" id="IPR013666">
    <property type="entry name" value="PH_pln"/>
</dbReference>
<dbReference type="PANTHER" id="PTHR31351">
    <property type="entry name" value="EXPRESSED PROTEIN"/>
    <property type="match status" value="1"/>
</dbReference>
<dbReference type="GO" id="GO:0009734">
    <property type="term" value="P:auxin-activated signaling pathway"/>
    <property type="evidence" value="ECO:0007669"/>
    <property type="project" value="TreeGrafter"/>
</dbReference>
<gene>
    <name evidence="4" type="primary">M6_Spy0799_1</name>
    <name evidence="4" type="ORF">g.82082</name>
</gene>
<dbReference type="InterPro" id="IPR040269">
    <property type="entry name" value="VAB"/>
</dbReference>
<dbReference type="GO" id="GO:0010305">
    <property type="term" value="P:leaf vascular tissue pattern formation"/>
    <property type="evidence" value="ECO:0007669"/>
    <property type="project" value="TreeGrafter"/>
</dbReference>
<dbReference type="Pfam" id="PF05703">
    <property type="entry name" value="Auxin_canalis"/>
    <property type="match status" value="1"/>
</dbReference>
<dbReference type="PANTHER" id="PTHR31351:SF4">
    <property type="entry name" value="AUXIN CANALIZATION PROTEIN (DUF828)"/>
    <property type="match status" value="1"/>
</dbReference>
<feature type="region of interest" description="Disordered" evidence="1">
    <location>
        <begin position="1"/>
        <end position="40"/>
    </location>
</feature>
<evidence type="ECO:0000259" key="3">
    <source>
        <dbReference type="Pfam" id="PF08458"/>
    </source>
</evidence>
<dbReference type="Pfam" id="PF08458">
    <property type="entry name" value="PH_2"/>
    <property type="match status" value="1"/>
</dbReference>
<organism evidence="4">
    <name type="scientific">Anthurium amnicola</name>
    <dbReference type="NCBI Taxonomy" id="1678845"/>
    <lineage>
        <taxon>Eukaryota</taxon>
        <taxon>Viridiplantae</taxon>
        <taxon>Streptophyta</taxon>
        <taxon>Embryophyta</taxon>
        <taxon>Tracheophyta</taxon>
        <taxon>Spermatophyta</taxon>
        <taxon>Magnoliopsida</taxon>
        <taxon>Liliopsida</taxon>
        <taxon>Araceae</taxon>
        <taxon>Pothoideae</taxon>
        <taxon>Potheae</taxon>
        <taxon>Anthurium</taxon>
    </lineage>
</organism>